<dbReference type="InterPro" id="IPR006671">
    <property type="entry name" value="Cyclin_N"/>
</dbReference>
<evidence type="ECO:0000256" key="3">
    <source>
        <dbReference type="RuleBase" id="RU000383"/>
    </source>
</evidence>
<organism evidence="6 7">
    <name type="scientific">Volvox africanus</name>
    <dbReference type="NCBI Taxonomy" id="51714"/>
    <lineage>
        <taxon>Eukaryota</taxon>
        <taxon>Viridiplantae</taxon>
        <taxon>Chlorophyta</taxon>
        <taxon>core chlorophytes</taxon>
        <taxon>Chlorophyceae</taxon>
        <taxon>CS clade</taxon>
        <taxon>Chlamydomonadales</taxon>
        <taxon>Volvocaceae</taxon>
        <taxon>Volvox</taxon>
    </lineage>
</organism>
<name>A0ABQ5SMN2_9CHLO</name>
<feature type="region of interest" description="Disordered" evidence="4">
    <location>
        <begin position="35"/>
        <end position="60"/>
    </location>
</feature>
<evidence type="ECO:0000256" key="4">
    <source>
        <dbReference type="SAM" id="MobiDB-lite"/>
    </source>
</evidence>
<accession>A0ABQ5SMN2</accession>
<evidence type="ECO:0000313" key="6">
    <source>
        <dbReference type="EMBL" id="GLI70891.1"/>
    </source>
</evidence>
<dbReference type="InterPro" id="IPR013763">
    <property type="entry name" value="Cyclin-like_dom"/>
</dbReference>
<gene>
    <name evidence="6" type="ORF">VaNZ11_015915</name>
</gene>
<evidence type="ECO:0000259" key="5">
    <source>
        <dbReference type="SMART" id="SM00385"/>
    </source>
</evidence>
<dbReference type="Gene3D" id="1.10.472.10">
    <property type="entry name" value="Cyclin-like"/>
    <property type="match status" value="2"/>
</dbReference>
<dbReference type="SUPFAM" id="SSF47954">
    <property type="entry name" value="Cyclin-like"/>
    <property type="match status" value="1"/>
</dbReference>
<dbReference type="InterPro" id="IPR036915">
    <property type="entry name" value="Cyclin-like_sf"/>
</dbReference>
<dbReference type="EMBL" id="BSDZ01000101">
    <property type="protein sequence ID" value="GLI70891.1"/>
    <property type="molecule type" value="Genomic_DNA"/>
</dbReference>
<sequence>MSSTEHIQNLSFGSSINNLPCSFHVPPYARSLGELHKGSSQPIELSPSDLNEHNSLTCDEDSSSLEQFHEPIDGDQQGTSTSAVVNQAVDAADVRDVIRNELGRLHELHFIAERQEARYFILEYRSQVVCWFVQVVSALQLAKETLHCAVSLLDRYIASTKALPTPAVIQLLALSCLSAAAKHEEVAQRSADEWVCLALSDDHRKLYEDRDLHRMEWLLLETVEWRIRVPNTFTFLRHYQAVLTNRGVIPNELAYAALFKACSEFMAEISMLYAELLSFGYSTVAVACLILAESQWPFVPSGGSLPAAATAAAPVQSQQRLLAAEGPAAQSFLSELTAFTELDASCVAPGLGRCLEFMSRLYHFIVFADPTDGGLALLAPILARYPQVVSHLGQ</sequence>
<keyword evidence="7" id="KW-1185">Reference proteome</keyword>
<proteinExistence type="inferred from homology"/>
<dbReference type="PANTHER" id="PTHR10177">
    <property type="entry name" value="CYCLINS"/>
    <property type="match status" value="1"/>
</dbReference>
<keyword evidence="2" id="KW-0131">Cell cycle</keyword>
<protein>
    <recommendedName>
        <fullName evidence="5">Cyclin-like domain-containing protein</fullName>
    </recommendedName>
</protein>
<dbReference type="Proteomes" id="UP001165090">
    <property type="component" value="Unassembled WGS sequence"/>
</dbReference>
<comment type="similarity">
    <text evidence="3">Belongs to the cyclin family.</text>
</comment>
<keyword evidence="1" id="KW-0132">Cell division</keyword>
<comment type="caution">
    <text evidence="6">The sequence shown here is derived from an EMBL/GenBank/DDBJ whole genome shotgun (WGS) entry which is preliminary data.</text>
</comment>
<dbReference type="InterPro" id="IPR039361">
    <property type="entry name" value="Cyclin"/>
</dbReference>
<dbReference type="SMART" id="SM00385">
    <property type="entry name" value="CYCLIN"/>
    <property type="match status" value="1"/>
</dbReference>
<evidence type="ECO:0000256" key="2">
    <source>
        <dbReference type="ARBA" id="ARBA00023306"/>
    </source>
</evidence>
<reference evidence="6 7" key="1">
    <citation type="journal article" date="2023" name="IScience">
        <title>Expanded male sex-determining region conserved during the evolution of homothallism in the green alga Volvox.</title>
        <authorList>
            <person name="Yamamoto K."/>
            <person name="Matsuzaki R."/>
            <person name="Mahakham W."/>
            <person name="Heman W."/>
            <person name="Sekimoto H."/>
            <person name="Kawachi M."/>
            <person name="Minakuchi Y."/>
            <person name="Toyoda A."/>
            <person name="Nozaki H."/>
        </authorList>
    </citation>
    <scope>NUCLEOTIDE SEQUENCE [LARGE SCALE GENOMIC DNA]</scope>
    <source>
        <strain evidence="6 7">NIES-4468</strain>
    </source>
</reference>
<dbReference type="Pfam" id="PF00134">
    <property type="entry name" value="Cyclin_N"/>
    <property type="match status" value="1"/>
</dbReference>
<evidence type="ECO:0000313" key="7">
    <source>
        <dbReference type="Proteomes" id="UP001165090"/>
    </source>
</evidence>
<keyword evidence="3" id="KW-0195">Cyclin</keyword>
<evidence type="ECO:0000256" key="1">
    <source>
        <dbReference type="ARBA" id="ARBA00022618"/>
    </source>
</evidence>
<feature type="domain" description="Cyclin-like" evidence="5">
    <location>
        <begin position="130"/>
        <end position="221"/>
    </location>
</feature>